<comment type="caution">
    <text evidence="2">The sequence shown here is derived from an EMBL/GenBank/DDBJ whole genome shotgun (WGS) entry which is preliminary data.</text>
</comment>
<dbReference type="EMBL" id="JAGFBR010000017">
    <property type="protein sequence ID" value="KAH0452583.1"/>
    <property type="molecule type" value="Genomic_DNA"/>
</dbReference>
<evidence type="ECO:0000313" key="3">
    <source>
        <dbReference type="Proteomes" id="UP000775213"/>
    </source>
</evidence>
<feature type="compositionally biased region" description="Gly residues" evidence="1">
    <location>
        <begin position="60"/>
        <end position="75"/>
    </location>
</feature>
<feature type="region of interest" description="Disordered" evidence="1">
    <location>
        <begin position="52"/>
        <end position="79"/>
    </location>
</feature>
<organism evidence="2 3">
    <name type="scientific">Dendrobium chrysotoxum</name>
    <name type="common">Orchid</name>
    <dbReference type="NCBI Taxonomy" id="161865"/>
    <lineage>
        <taxon>Eukaryota</taxon>
        <taxon>Viridiplantae</taxon>
        <taxon>Streptophyta</taxon>
        <taxon>Embryophyta</taxon>
        <taxon>Tracheophyta</taxon>
        <taxon>Spermatophyta</taxon>
        <taxon>Magnoliopsida</taxon>
        <taxon>Liliopsida</taxon>
        <taxon>Asparagales</taxon>
        <taxon>Orchidaceae</taxon>
        <taxon>Epidendroideae</taxon>
        <taxon>Malaxideae</taxon>
        <taxon>Dendrobiinae</taxon>
        <taxon>Dendrobium</taxon>
    </lineage>
</organism>
<proteinExistence type="predicted"/>
<name>A0AAV7GB43_DENCH</name>
<evidence type="ECO:0000313" key="2">
    <source>
        <dbReference type="EMBL" id="KAH0452583.1"/>
    </source>
</evidence>
<protein>
    <submittedName>
        <fullName evidence="2">Uncharacterized protein</fullName>
    </submittedName>
</protein>
<accession>A0AAV7GB43</accession>
<evidence type="ECO:0000256" key="1">
    <source>
        <dbReference type="SAM" id="MobiDB-lite"/>
    </source>
</evidence>
<keyword evidence="3" id="KW-1185">Reference proteome</keyword>
<dbReference type="Proteomes" id="UP000775213">
    <property type="component" value="Unassembled WGS sequence"/>
</dbReference>
<dbReference type="AlphaFoldDB" id="A0AAV7GB43"/>
<sequence>MVLPIPNGLVDARIPFQVVPHASVFPQEQLEGFMFGRIRASPLLTTFRVVDDDRTPSTTGTGGGVGFGGGTGGNGRMTRRGAGEVGLLRDWHSLKYGEDLDWIDKCFDYLTITTR</sequence>
<gene>
    <name evidence="2" type="ORF">IEQ34_019882</name>
</gene>
<reference evidence="2 3" key="1">
    <citation type="journal article" date="2021" name="Hortic Res">
        <title>Chromosome-scale assembly of the Dendrobium chrysotoxum genome enhances the understanding of orchid evolution.</title>
        <authorList>
            <person name="Zhang Y."/>
            <person name="Zhang G.Q."/>
            <person name="Zhang D."/>
            <person name="Liu X.D."/>
            <person name="Xu X.Y."/>
            <person name="Sun W.H."/>
            <person name="Yu X."/>
            <person name="Zhu X."/>
            <person name="Wang Z.W."/>
            <person name="Zhao X."/>
            <person name="Zhong W.Y."/>
            <person name="Chen H."/>
            <person name="Yin W.L."/>
            <person name="Huang T."/>
            <person name="Niu S.C."/>
            <person name="Liu Z.J."/>
        </authorList>
    </citation>
    <scope>NUCLEOTIDE SEQUENCE [LARGE SCALE GENOMIC DNA]</scope>
    <source>
        <strain evidence="2">Lindl</strain>
    </source>
</reference>